<evidence type="ECO:0000256" key="1">
    <source>
        <dbReference type="ARBA" id="ARBA00005156"/>
    </source>
</evidence>
<feature type="binding site" evidence="6 7">
    <location>
        <position position="84"/>
    </location>
    <ligand>
        <name>S-adenosyl-L-methionine</name>
        <dbReference type="ChEBI" id="CHEBI:59789"/>
    </ligand>
</feature>
<dbReference type="UniPathway" id="UPA00559"/>
<protein>
    <recommendedName>
        <fullName evidence="6">Diphthine synthase</fullName>
        <ecNumber evidence="6">2.1.1.98</ecNumber>
    </recommendedName>
    <alternativeName>
        <fullName evidence="6">Diphthamide biosynthesis methyltransferase</fullName>
    </alternativeName>
</protein>
<comment type="catalytic activity">
    <reaction evidence="6">
        <text>2-[(3S)-amino-3-carboxypropyl]-L-histidyl-[translation elongation factor 2] + 3 S-adenosyl-L-methionine = diphthine-[translation elongation factor 2] + 3 S-adenosyl-L-homocysteine + 3 H(+)</text>
        <dbReference type="Rhea" id="RHEA:36415"/>
        <dbReference type="Rhea" id="RHEA-COMP:9749"/>
        <dbReference type="Rhea" id="RHEA-COMP:10172"/>
        <dbReference type="ChEBI" id="CHEBI:15378"/>
        <dbReference type="ChEBI" id="CHEBI:57856"/>
        <dbReference type="ChEBI" id="CHEBI:59789"/>
        <dbReference type="ChEBI" id="CHEBI:73995"/>
        <dbReference type="ChEBI" id="CHEBI:82696"/>
        <dbReference type="EC" id="2.1.1.98"/>
    </reaction>
</comment>
<dbReference type="PANTHER" id="PTHR10882">
    <property type="entry name" value="DIPHTHINE SYNTHASE"/>
    <property type="match status" value="1"/>
</dbReference>
<dbReference type="InterPro" id="IPR014776">
    <property type="entry name" value="4pyrrole_Mease_sub2"/>
</dbReference>
<evidence type="ECO:0000256" key="2">
    <source>
        <dbReference type="ARBA" id="ARBA00006729"/>
    </source>
</evidence>
<gene>
    <name evidence="6" type="primary">dphB</name>
    <name evidence="9" type="ORF">DPC56_00630</name>
</gene>
<evidence type="ECO:0000256" key="5">
    <source>
        <dbReference type="ARBA" id="ARBA00022691"/>
    </source>
</evidence>
<dbReference type="GO" id="GO:0017183">
    <property type="term" value="P:protein histidyl modification to diphthamide"/>
    <property type="evidence" value="ECO:0007669"/>
    <property type="project" value="UniProtKB-UniRule"/>
</dbReference>
<dbReference type="SUPFAM" id="SSF53790">
    <property type="entry name" value="Tetrapyrrole methylase"/>
    <property type="match status" value="1"/>
</dbReference>
<evidence type="ECO:0000259" key="8">
    <source>
        <dbReference type="Pfam" id="PF00590"/>
    </source>
</evidence>
<dbReference type="Proteomes" id="UP000249782">
    <property type="component" value="Unassembled WGS sequence"/>
</dbReference>
<proteinExistence type="inferred from homology"/>
<feature type="domain" description="Tetrapyrrole methylase" evidence="8">
    <location>
        <begin position="1"/>
        <end position="211"/>
    </location>
</feature>
<keyword evidence="4 6" id="KW-0808">Transferase</keyword>
<evidence type="ECO:0000256" key="6">
    <source>
        <dbReference type="HAMAP-Rule" id="MF_01084"/>
    </source>
</evidence>
<dbReference type="InterPro" id="IPR035996">
    <property type="entry name" value="4pyrrol_Methylase_sf"/>
</dbReference>
<sequence length="260" mass="29411">MLYIIGLGLYDEDDISIKGMKTLKRCDRIFAEFYTAKLKDQKLSTIREKTGKDVKILAREEIEEDMTPLKYAQGEDVALLVPGDPLVATTHSNLILEARKKNIKTRIIHSSSIFSAAPGLAGLQIYKFGKTTTIPFPEKNYFPHSPYLTIKDNLEYNAHTLILLDIKAEENRYMSANEGLEYLLRVEKERKENIIDLNTLAVVLARVGSSDPLIRADLIKRLIVEDFGRPLHCLIIPSTLHFLEAEYLIEIGGAPPDILK</sequence>
<comment type="similarity">
    <text evidence="2 6">Belongs to the diphthine synthase family.</text>
</comment>
<dbReference type="NCBIfam" id="TIGR00522">
    <property type="entry name" value="dph5"/>
    <property type="match status" value="1"/>
</dbReference>
<feature type="binding site" evidence="6 7">
    <location>
        <position position="232"/>
    </location>
    <ligand>
        <name>S-adenosyl-L-methionine</name>
        <dbReference type="ChEBI" id="CHEBI:59789"/>
    </ligand>
</feature>
<dbReference type="AlphaFoldDB" id="A0A328PEG9"/>
<dbReference type="InterPro" id="IPR004551">
    <property type="entry name" value="Dphthn_synthase"/>
</dbReference>
<dbReference type="EC" id="2.1.1.98" evidence="6"/>
<keyword evidence="10" id="KW-1185">Reference proteome</keyword>
<evidence type="ECO:0000313" key="10">
    <source>
        <dbReference type="Proteomes" id="UP000249782"/>
    </source>
</evidence>
<comment type="caution">
    <text evidence="9">The sequence shown here is derived from an EMBL/GenBank/DDBJ whole genome shotgun (WGS) entry which is preliminary data.</text>
</comment>
<comment type="pathway">
    <text evidence="1 6">Protein modification; peptidyl-diphthamide biosynthesis.</text>
</comment>
<keyword evidence="3 6" id="KW-0489">Methyltransferase</keyword>
<reference evidence="9 10" key="1">
    <citation type="submission" date="2018-06" db="EMBL/GenBank/DDBJ databases">
        <title>Draft genome sequence of hyperthermophilic methanogen Methanothermobacter tenebrarum sp. MCM-B 1447.</title>
        <authorList>
            <person name="Pore S.D."/>
            <person name="Dagar S."/>
            <person name="Dhakephalkar P.K."/>
        </authorList>
    </citation>
    <scope>NUCLEOTIDE SEQUENCE [LARGE SCALE GENOMIC DNA]</scope>
    <source>
        <strain evidence="9 10">MCM B 1447</strain>
    </source>
</reference>
<feature type="binding site" evidence="6 7">
    <location>
        <begin position="112"/>
        <end position="113"/>
    </location>
    <ligand>
        <name>S-adenosyl-L-methionine</name>
        <dbReference type="ChEBI" id="CHEBI:59789"/>
    </ligand>
</feature>
<dbReference type="Gene3D" id="3.40.1010.10">
    <property type="entry name" value="Cobalt-precorrin-4 Transmethylase, Domain 1"/>
    <property type="match status" value="1"/>
</dbReference>
<comment type="subunit">
    <text evidence="6">Homodimer.</text>
</comment>
<dbReference type="OrthoDB" id="39139at2157"/>
<dbReference type="GO" id="GO:0004164">
    <property type="term" value="F:diphthine synthase activity"/>
    <property type="evidence" value="ECO:0007669"/>
    <property type="project" value="UniProtKB-UniRule"/>
</dbReference>
<feature type="binding site" evidence="6 7">
    <location>
        <position position="164"/>
    </location>
    <ligand>
        <name>S-adenosyl-L-methionine</name>
        <dbReference type="ChEBI" id="CHEBI:59789"/>
    </ligand>
</feature>
<accession>A0A328PEG9</accession>
<dbReference type="InterPro" id="IPR000878">
    <property type="entry name" value="4pyrrol_Mease"/>
</dbReference>
<evidence type="ECO:0000256" key="7">
    <source>
        <dbReference type="PIRSR" id="PIRSR036432-1"/>
    </source>
</evidence>
<evidence type="ECO:0000256" key="3">
    <source>
        <dbReference type="ARBA" id="ARBA00022603"/>
    </source>
</evidence>
<name>A0A328PEG9_9EURY</name>
<dbReference type="CDD" id="cd11647">
    <property type="entry name" value="DHP5_DphB"/>
    <property type="match status" value="1"/>
</dbReference>
<evidence type="ECO:0000313" key="9">
    <source>
        <dbReference type="EMBL" id="RAO79823.1"/>
    </source>
</evidence>
<dbReference type="EMBL" id="QLOE01000001">
    <property type="protein sequence ID" value="RAO79823.1"/>
    <property type="molecule type" value="Genomic_DNA"/>
</dbReference>
<dbReference type="InterPro" id="IPR014777">
    <property type="entry name" value="4pyrrole_Mease_sub1"/>
</dbReference>
<dbReference type="PIRSF" id="PIRSF036432">
    <property type="entry name" value="Diphthine_synth"/>
    <property type="match status" value="1"/>
</dbReference>
<dbReference type="RefSeq" id="WP_112093133.1">
    <property type="nucleotide sequence ID" value="NZ_QLOE01000001.1"/>
</dbReference>
<feature type="binding site" evidence="6 7">
    <location>
        <position position="207"/>
    </location>
    <ligand>
        <name>S-adenosyl-L-methionine</name>
        <dbReference type="ChEBI" id="CHEBI:59789"/>
    </ligand>
</feature>
<dbReference type="GO" id="GO:0032259">
    <property type="term" value="P:methylation"/>
    <property type="evidence" value="ECO:0007669"/>
    <property type="project" value="UniProtKB-KW"/>
</dbReference>
<organism evidence="9 10">
    <name type="scientific">Methanothermobacter tenebrarum</name>
    <dbReference type="NCBI Taxonomy" id="680118"/>
    <lineage>
        <taxon>Archaea</taxon>
        <taxon>Methanobacteriati</taxon>
        <taxon>Methanobacteriota</taxon>
        <taxon>Methanomada group</taxon>
        <taxon>Methanobacteria</taxon>
        <taxon>Methanobacteriales</taxon>
        <taxon>Methanobacteriaceae</taxon>
        <taxon>Methanothermobacter</taxon>
    </lineage>
</organism>
<dbReference type="HAMAP" id="MF_01084">
    <property type="entry name" value="Diphthine_synth"/>
    <property type="match status" value="1"/>
</dbReference>
<evidence type="ECO:0000256" key="4">
    <source>
        <dbReference type="ARBA" id="ARBA00022679"/>
    </source>
</evidence>
<comment type="function">
    <text evidence="6">S-adenosyl-L-methionine-dependent methyltransferase that catalyzes the trimethylation of the amino group of the modified target histidine residue in translation elongation factor 2 (EF-2), to form an intermediate called diphthine. The three successive methylation reactions represent the second step of diphthamide biosynthesis.</text>
</comment>
<dbReference type="Gene3D" id="3.30.950.10">
    <property type="entry name" value="Methyltransferase, Cobalt-precorrin-4 Transmethylase, Domain 2"/>
    <property type="match status" value="1"/>
</dbReference>
<feature type="binding site" evidence="6 7">
    <location>
        <position position="87"/>
    </location>
    <ligand>
        <name>S-adenosyl-L-methionine</name>
        <dbReference type="ChEBI" id="CHEBI:59789"/>
    </ligand>
</feature>
<feature type="binding site" evidence="6 7">
    <location>
        <position position="9"/>
    </location>
    <ligand>
        <name>S-adenosyl-L-methionine</name>
        <dbReference type="ChEBI" id="CHEBI:59789"/>
    </ligand>
</feature>
<dbReference type="PANTHER" id="PTHR10882:SF0">
    <property type="entry name" value="DIPHTHINE METHYL ESTER SYNTHASE"/>
    <property type="match status" value="1"/>
</dbReference>
<dbReference type="Pfam" id="PF00590">
    <property type="entry name" value="TP_methylase"/>
    <property type="match status" value="1"/>
</dbReference>
<keyword evidence="5 6" id="KW-0949">S-adenosyl-L-methionine</keyword>